<sequence>MPYGWPSTRIEWANLTTVAGNPEPIPEASVMLTGGPDVVTLKGIQGFDAPPAQIYYDELSNTDGGYFREARNMTREVFIPVQIFGEDRNAFLTNKRNLLRMLNPARGLGRLTVTEGDSSARYLDCIYSGGAEGSYGKEDSGFLWQKYGLTFRAIDPYWYAGSVVEYNFSSASEQMKPFFGTPFFGLAINRTHSINQGVTLEITGDVDTWPTWLITGPCNGITFEVQAGATIRKFGLSDLQLNAGQQVFIDTRPGRRRITLVDPDGGGPTQGDNIWESLDVGDAFWAVVAGTQNLVTISMNESGSTSSVNLKYRPRFYSA</sequence>
<dbReference type="RefSeq" id="WP_346148642.1">
    <property type="nucleotide sequence ID" value="NZ_BAAATE010000010.1"/>
</dbReference>
<evidence type="ECO:0000313" key="2">
    <source>
        <dbReference type="Proteomes" id="UP001501666"/>
    </source>
</evidence>
<gene>
    <name evidence="1" type="ORF">GCM10010412_041300</name>
</gene>
<organism evidence="1 2">
    <name type="scientific">Nonomuraea recticatena</name>
    <dbReference type="NCBI Taxonomy" id="46178"/>
    <lineage>
        <taxon>Bacteria</taxon>
        <taxon>Bacillati</taxon>
        <taxon>Actinomycetota</taxon>
        <taxon>Actinomycetes</taxon>
        <taxon>Streptosporangiales</taxon>
        <taxon>Streptosporangiaceae</taxon>
        <taxon>Nonomuraea</taxon>
    </lineage>
</organism>
<proteinExistence type="predicted"/>
<dbReference type="Gene3D" id="2.40.30.200">
    <property type="match status" value="1"/>
</dbReference>
<keyword evidence="2" id="KW-1185">Reference proteome</keyword>
<dbReference type="EMBL" id="BAAATE010000010">
    <property type="protein sequence ID" value="GAA2665191.1"/>
    <property type="molecule type" value="Genomic_DNA"/>
</dbReference>
<dbReference type="Proteomes" id="UP001501666">
    <property type="component" value="Unassembled WGS sequence"/>
</dbReference>
<evidence type="ECO:0000313" key="1">
    <source>
        <dbReference type="EMBL" id="GAA2665191.1"/>
    </source>
</evidence>
<protein>
    <recommendedName>
        <fullName evidence="3">Phage tail family protein</fullName>
    </recommendedName>
</protein>
<accession>A0ABN3S3L5</accession>
<comment type="caution">
    <text evidence="1">The sequence shown here is derived from an EMBL/GenBank/DDBJ whole genome shotgun (WGS) entry which is preliminary data.</text>
</comment>
<reference evidence="1 2" key="1">
    <citation type="journal article" date="2019" name="Int. J. Syst. Evol. Microbiol.">
        <title>The Global Catalogue of Microorganisms (GCM) 10K type strain sequencing project: providing services to taxonomists for standard genome sequencing and annotation.</title>
        <authorList>
            <consortium name="The Broad Institute Genomics Platform"/>
            <consortium name="The Broad Institute Genome Sequencing Center for Infectious Disease"/>
            <person name="Wu L."/>
            <person name="Ma J."/>
        </authorList>
    </citation>
    <scope>NUCLEOTIDE SEQUENCE [LARGE SCALE GENOMIC DNA]</scope>
    <source>
        <strain evidence="1 2">JCM 6835</strain>
    </source>
</reference>
<name>A0ABN3S3L5_9ACTN</name>
<evidence type="ECO:0008006" key="3">
    <source>
        <dbReference type="Google" id="ProtNLM"/>
    </source>
</evidence>